<dbReference type="EMBL" id="JADGIK010000013">
    <property type="protein sequence ID" value="MBF0598325.1"/>
    <property type="molecule type" value="Genomic_DNA"/>
</dbReference>
<keyword evidence="3" id="KW-1185">Reference proteome</keyword>
<name>A0A8J7GA25_9FLAO</name>
<evidence type="ECO:0000313" key="3">
    <source>
        <dbReference type="Proteomes" id="UP000608754"/>
    </source>
</evidence>
<gene>
    <name evidence="2" type="ORF">IM532_12880</name>
</gene>
<evidence type="ECO:0000313" key="2">
    <source>
        <dbReference type="EMBL" id="MBF0598325.1"/>
    </source>
</evidence>
<feature type="chain" id="PRO_5035148407" description="GLPGLI family protein" evidence="1">
    <location>
        <begin position="20"/>
        <end position="129"/>
    </location>
</feature>
<protein>
    <recommendedName>
        <fullName evidence="4">GLPGLI family protein</fullName>
    </recommendedName>
</protein>
<keyword evidence="1" id="KW-0732">Signal</keyword>
<dbReference type="RefSeq" id="WP_194183909.1">
    <property type="nucleotide sequence ID" value="NZ_JADGIK010000013.1"/>
</dbReference>
<evidence type="ECO:0000256" key="1">
    <source>
        <dbReference type="SAM" id="SignalP"/>
    </source>
</evidence>
<sequence>MKYLISLIIVLLTSSCLLSQNTSDNYFVYEVKMNNALKPKNNDFIDYNTNLIEYELTYNNNQSLFKPISKLNNSQTGAIKYSDIFLKTQGEFFINESIQQVQNFKSFLNKEFIIIKNFDEFNWDITLMM</sequence>
<comment type="caution">
    <text evidence="2">The sequence shown here is derived from an EMBL/GenBank/DDBJ whole genome shotgun (WGS) entry which is preliminary data.</text>
</comment>
<reference evidence="2" key="1">
    <citation type="submission" date="2020-10" db="EMBL/GenBank/DDBJ databases">
        <authorList>
            <person name="Lu T."/>
            <person name="Wang Q."/>
            <person name="Han X."/>
        </authorList>
    </citation>
    <scope>NUCLEOTIDE SEQUENCE</scope>
    <source>
        <strain evidence="2">WQ 117</strain>
    </source>
</reference>
<feature type="signal peptide" evidence="1">
    <location>
        <begin position="1"/>
        <end position="19"/>
    </location>
</feature>
<evidence type="ECO:0008006" key="4">
    <source>
        <dbReference type="Google" id="ProtNLM"/>
    </source>
</evidence>
<dbReference type="PROSITE" id="PS51257">
    <property type="entry name" value="PROKAR_LIPOPROTEIN"/>
    <property type="match status" value="1"/>
</dbReference>
<dbReference type="Proteomes" id="UP000608754">
    <property type="component" value="Unassembled WGS sequence"/>
</dbReference>
<organism evidence="2 3">
    <name type="scientific">Faecalibacter rhinopitheci</name>
    <dbReference type="NCBI Taxonomy" id="2779678"/>
    <lineage>
        <taxon>Bacteria</taxon>
        <taxon>Pseudomonadati</taxon>
        <taxon>Bacteroidota</taxon>
        <taxon>Flavobacteriia</taxon>
        <taxon>Flavobacteriales</taxon>
        <taxon>Weeksellaceae</taxon>
        <taxon>Faecalibacter</taxon>
    </lineage>
</organism>
<proteinExistence type="predicted"/>
<dbReference type="AlphaFoldDB" id="A0A8J7GA25"/>
<accession>A0A8J7GA25</accession>